<dbReference type="AlphaFoldDB" id="F9W9J7"/>
<dbReference type="EMBL" id="CAEQ01001319">
    <property type="protein sequence ID" value="CCD13899.1"/>
    <property type="molecule type" value="Genomic_DNA"/>
</dbReference>
<keyword evidence="2" id="KW-1185">Reference proteome</keyword>
<organism evidence="1 2">
    <name type="scientific">Trypanosoma congolense (strain IL3000)</name>
    <dbReference type="NCBI Taxonomy" id="1068625"/>
    <lineage>
        <taxon>Eukaryota</taxon>
        <taxon>Discoba</taxon>
        <taxon>Euglenozoa</taxon>
        <taxon>Kinetoplastea</taxon>
        <taxon>Metakinetoplastina</taxon>
        <taxon>Trypanosomatida</taxon>
        <taxon>Trypanosomatidae</taxon>
        <taxon>Trypanosoma</taxon>
        <taxon>Nannomonas</taxon>
    </lineage>
</organism>
<evidence type="ECO:0000313" key="1">
    <source>
        <dbReference type="EMBL" id="CCD13899.1"/>
    </source>
</evidence>
<evidence type="ECO:0000313" key="2">
    <source>
        <dbReference type="Proteomes" id="UP000000702"/>
    </source>
</evidence>
<gene>
    <name evidence="1" type="ORF">TCIL3000_0_45890</name>
</gene>
<accession>F9W9J7</accession>
<protein>
    <submittedName>
        <fullName evidence="1">Uncharacterized protein</fullName>
    </submittedName>
</protein>
<comment type="caution">
    <text evidence="1">The sequence shown here is derived from an EMBL/GenBank/DDBJ whole genome shotgun (WGS) entry which is preliminary data.</text>
</comment>
<name>F9W9J7_TRYCI</name>
<reference evidence="2" key="1">
    <citation type="submission" date="2011-07" db="EMBL/GenBank/DDBJ databases">
        <title>Divergent evolution of antigenic variation in African trypanosomes.</title>
        <authorList>
            <person name="Jackson A.P."/>
            <person name="Berry A."/>
            <person name="Allison H.C."/>
            <person name="Burton P."/>
            <person name="Anderson J."/>
            <person name="Aslett M."/>
            <person name="Brown R."/>
            <person name="Corton N."/>
            <person name="Harris D."/>
            <person name="Hauser H."/>
            <person name="Gamble J."/>
            <person name="Gilderthorp R."/>
            <person name="McQuillan J."/>
            <person name="Quail M.A."/>
            <person name="Sanders M."/>
            <person name="Van Tonder A."/>
            <person name="Ginger M.L."/>
            <person name="Donelson J.E."/>
            <person name="Field M.C."/>
            <person name="Barry J.D."/>
            <person name="Berriman M."/>
            <person name="Hertz-Fowler C."/>
        </authorList>
    </citation>
    <scope>NUCLEOTIDE SEQUENCE [LARGE SCALE GENOMIC DNA]</scope>
    <source>
        <strain evidence="2">IL3000</strain>
    </source>
</reference>
<reference evidence="1 2" key="2">
    <citation type="journal article" date="2012" name="Proc. Natl. Acad. Sci. U.S.A.">
        <title>Antigenic diversity is generated by distinct evolutionary mechanisms in African trypanosome species.</title>
        <authorList>
            <person name="Jackson A.P."/>
            <person name="Berry A."/>
            <person name="Aslett M."/>
            <person name="Allison H.C."/>
            <person name="Burton P."/>
            <person name="Vavrova-Anderson J."/>
            <person name="Brown R."/>
            <person name="Browne H."/>
            <person name="Corton N."/>
            <person name="Hauser H."/>
            <person name="Gamble J."/>
            <person name="Gilderthorp R."/>
            <person name="Marcello L."/>
            <person name="McQuillan J."/>
            <person name="Otto T.D."/>
            <person name="Quail M.A."/>
            <person name="Sanders M.J."/>
            <person name="van Tonder A."/>
            <person name="Ginger M.L."/>
            <person name="Field M.C."/>
            <person name="Barry J.D."/>
            <person name="Hertz-Fowler C."/>
            <person name="Berriman M."/>
        </authorList>
    </citation>
    <scope>NUCLEOTIDE SEQUENCE [LARGE SCALE GENOMIC DNA]</scope>
    <source>
        <strain evidence="1 2">IL3000</strain>
    </source>
</reference>
<dbReference type="Proteomes" id="UP000000702">
    <property type="component" value="Unassembled WGS sequence"/>
</dbReference>
<sequence length="110" mass="11962">MVVSTVMGRNPINTAFVVAKPQKPKLGATLEKRQVHAELQKANSLKRMGERGCQTVAPLSEAALRDIKGEAAGYLPQSFACNQFFIGMRRSNTEAEQRLAGTTDATAREV</sequence>
<proteinExistence type="predicted"/>